<protein>
    <submittedName>
        <fullName evidence="1">Uncharacterized protein</fullName>
    </submittedName>
</protein>
<name>A0A1U6HGT0_9SPHN</name>
<evidence type="ECO:0000313" key="1">
    <source>
        <dbReference type="EMBL" id="SLJ95003.1"/>
    </source>
</evidence>
<keyword evidence="2" id="KW-1185">Reference proteome</keyword>
<organism evidence="1 2">
    <name type="scientific">Novosphingobium mathurense</name>
    <dbReference type="NCBI Taxonomy" id="428990"/>
    <lineage>
        <taxon>Bacteria</taxon>
        <taxon>Pseudomonadati</taxon>
        <taxon>Pseudomonadota</taxon>
        <taxon>Alphaproteobacteria</taxon>
        <taxon>Sphingomonadales</taxon>
        <taxon>Sphingomonadaceae</taxon>
        <taxon>Novosphingobium</taxon>
    </lineage>
</organism>
<dbReference type="EMBL" id="FVZE01000002">
    <property type="protein sequence ID" value="SLJ95003.1"/>
    <property type="molecule type" value="Genomic_DNA"/>
</dbReference>
<reference evidence="2" key="1">
    <citation type="submission" date="2017-02" db="EMBL/GenBank/DDBJ databases">
        <authorList>
            <person name="Varghese N."/>
            <person name="Submissions S."/>
        </authorList>
    </citation>
    <scope>NUCLEOTIDE SEQUENCE [LARGE SCALE GENOMIC DNA]</scope>
    <source>
        <strain evidence="2">SM117</strain>
    </source>
</reference>
<sequence>MFCEALRSRSKYATVLVYSMRFFRLVNNIEDHESELGRLPRARTIDLMLCLEEEKSWTKNQTSVT</sequence>
<dbReference type="Proteomes" id="UP000190989">
    <property type="component" value="Unassembled WGS sequence"/>
</dbReference>
<dbReference type="STRING" id="428990.SAMN06295987_102372"/>
<evidence type="ECO:0000313" key="2">
    <source>
        <dbReference type="Proteomes" id="UP000190989"/>
    </source>
</evidence>
<dbReference type="AlphaFoldDB" id="A0A1U6HGT0"/>
<gene>
    <name evidence="1" type="ORF">SAMN06295987_102372</name>
</gene>
<accession>A0A1U6HGT0</accession>
<proteinExistence type="predicted"/>